<proteinExistence type="inferred from homology"/>
<dbReference type="InterPro" id="IPR003265">
    <property type="entry name" value="HhH-GPD_domain"/>
</dbReference>
<dbReference type="GO" id="GO:0032131">
    <property type="term" value="F:alkylated DNA binding"/>
    <property type="evidence" value="ECO:0007669"/>
    <property type="project" value="TreeGrafter"/>
</dbReference>
<dbReference type="PANTHER" id="PTHR43003">
    <property type="entry name" value="DNA-3-METHYLADENINE GLYCOSYLASE"/>
    <property type="match status" value="1"/>
</dbReference>
<protein>
    <recommendedName>
        <fullName evidence="3">DNA-3-methyladenine glycosylase II</fullName>
        <ecNumber evidence="3">3.2.2.21</ecNumber>
    </recommendedName>
</protein>
<gene>
    <name evidence="9" type="ORF">IKE_04801</name>
</gene>
<evidence type="ECO:0000256" key="2">
    <source>
        <dbReference type="ARBA" id="ARBA00010817"/>
    </source>
</evidence>
<dbReference type="Pfam" id="PF02805">
    <property type="entry name" value="Ada_Zn_binding"/>
    <property type="match status" value="1"/>
</dbReference>
<dbReference type="FunFam" id="1.10.340.30:FF:000004">
    <property type="entry name" value="DNA-3-methyladenine glycosylase II"/>
    <property type="match status" value="1"/>
</dbReference>
<comment type="catalytic activity">
    <reaction evidence="1">
        <text>Hydrolysis of alkylated DNA, releasing 3-methyladenine, 3-methylguanine, 7-methylguanine and 7-methyladenine.</text>
        <dbReference type="EC" id="3.2.2.21"/>
    </reaction>
</comment>
<dbReference type="Gene3D" id="3.30.310.20">
    <property type="entry name" value="DNA-3-methyladenine glycosylase AlkA, N-terminal domain"/>
    <property type="match status" value="1"/>
</dbReference>
<organism evidence="9 10">
    <name type="scientific">Bacillus cereus VD196</name>
    <dbReference type="NCBI Taxonomy" id="1053243"/>
    <lineage>
        <taxon>Bacteria</taxon>
        <taxon>Bacillati</taxon>
        <taxon>Bacillota</taxon>
        <taxon>Bacilli</taxon>
        <taxon>Bacillales</taxon>
        <taxon>Bacillaceae</taxon>
        <taxon>Bacillus</taxon>
        <taxon>Bacillus cereus group</taxon>
    </lineage>
</organism>
<evidence type="ECO:0000256" key="5">
    <source>
        <dbReference type="ARBA" id="ARBA00022801"/>
    </source>
</evidence>
<dbReference type="PROSITE" id="PS00516">
    <property type="entry name" value="ALKYLBASE_DNA_GLYCOS"/>
    <property type="match status" value="1"/>
</dbReference>
<dbReference type="GO" id="GO:0008168">
    <property type="term" value="F:methyltransferase activity"/>
    <property type="evidence" value="ECO:0007669"/>
    <property type="project" value="InterPro"/>
</dbReference>
<keyword evidence="7" id="KW-0234">DNA repair</keyword>
<dbReference type="RefSeq" id="WP_016125809.1">
    <property type="nucleotide sequence ID" value="NZ_KB976267.1"/>
</dbReference>
<dbReference type="SUPFAM" id="SSF57884">
    <property type="entry name" value="Ada DNA repair protein, N-terminal domain (N-Ada 10)"/>
    <property type="match status" value="1"/>
</dbReference>
<dbReference type="AlphaFoldDB" id="A0A9W5V6U8"/>
<dbReference type="InterPro" id="IPR000035">
    <property type="entry name" value="Alkylbase_DNA_glycsylse_CS"/>
</dbReference>
<evidence type="ECO:0000256" key="6">
    <source>
        <dbReference type="ARBA" id="ARBA00023159"/>
    </source>
</evidence>
<dbReference type="Gene3D" id="1.10.340.30">
    <property type="entry name" value="Hypothetical protein, domain 2"/>
    <property type="match status" value="1"/>
</dbReference>
<dbReference type="SMART" id="SM00478">
    <property type="entry name" value="ENDO3c"/>
    <property type="match status" value="1"/>
</dbReference>
<dbReference type="GO" id="GO:0005737">
    <property type="term" value="C:cytoplasm"/>
    <property type="evidence" value="ECO:0007669"/>
    <property type="project" value="TreeGrafter"/>
</dbReference>
<dbReference type="PANTHER" id="PTHR43003:SF12">
    <property type="entry name" value="DNA-3-METHYLADENINE GLYCOSYLASE"/>
    <property type="match status" value="1"/>
</dbReference>
<dbReference type="Pfam" id="PF07934">
    <property type="entry name" value="OGG_N"/>
    <property type="match status" value="1"/>
</dbReference>
<dbReference type="GO" id="GO:0006285">
    <property type="term" value="P:base-excision repair, AP site formation"/>
    <property type="evidence" value="ECO:0007669"/>
    <property type="project" value="TreeGrafter"/>
</dbReference>
<dbReference type="GO" id="GO:0043916">
    <property type="term" value="F:DNA-7-methylguanine glycosylase activity"/>
    <property type="evidence" value="ECO:0007669"/>
    <property type="project" value="TreeGrafter"/>
</dbReference>
<dbReference type="Pfam" id="PF00730">
    <property type="entry name" value="HhH-GPD"/>
    <property type="match status" value="1"/>
</dbReference>
<dbReference type="GO" id="GO:0008270">
    <property type="term" value="F:zinc ion binding"/>
    <property type="evidence" value="ECO:0007669"/>
    <property type="project" value="InterPro"/>
</dbReference>
<evidence type="ECO:0000313" key="10">
    <source>
        <dbReference type="Proteomes" id="UP000014023"/>
    </source>
</evidence>
<dbReference type="Gene3D" id="3.40.10.10">
    <property type="entry name" value="DNA Methylphosphotriester Repair Domain"/>
    <property type="match status" value="1"/>
</dbReference>
<evidence type="ECO:0000313" key="9">
    <source>
        <dbReference type="EMBL" id="EOO63924.1"/>
    </source>
</evidence>
<dbReference type="GO" id="GO:0032993">
    <property type="term" value="C:protein-DNA complex"/>
    <property type="evidence" value="ECO:0007669"/>
    <property type="project" value="TreeGrafter"/>
</dbReference>
<dbReference type="InterPro" id="IPR012904">
    <property type="entry name" value="OGG_N"/>
</dbReference>
<dbReference type="GO" id="GO:0008725">
    <property type="term" value="F:DNA-3-methyladenine glycosylase activity"/>
    <property type="evidence" value="ECO:0007669"/>
    <property type="project" value="TreeGrafter"/>
</dbReference>
<name>A0A9W5V6U8_BACCE</name>
<evidence type="ECO:0000256" key="4">
    <source>
        <dbReference type="ARBA" id="ARBA00022763"/>
    </source>
</evidence>
<comment type="similarity">
    <text evidence="2">Belongs to the alkylbase DNA glycosidase AlkA family.</text>
</comment>
<evidence type="ECO:0000256" key="1">
    <source>
        <dbReference type="ARBA" id="ARBA00000086"/>
    </source>
</evidence>
<dbReference type="EC" id="3.2.2.21" evidence="3"/>
<reference evidence="9 10" key="1">
    <citation type="submission" date="2012-12" db="EMBL/GenBank/DDBJ databases">
        <title>The Genome Sequence of Bacillus cereus VD196.</title>
        <authorList>
            <consortium name="The Broad Institute Genome Sequencing Platform"/>
            <consortium name="The Broad Institute Genome Sequencing Center for Infectious Disease"/>
            <person name="Feldgarden M."/>
            <person name="Van der Auwera G.A."/>
            <person name="Mahillon J."/>
            <person name="Duprez V."/>
            <person name="Timmery S."/>
            <person name="Mattelet C."/>
            <person name="Dierick K."/>
            <person name="Sun M."/>
            <person name="Yu Z."/>
            <person name="Zhu L."/>
            <person name="Hu X."/>
            <person name="Shank E.B."/>
            <person name="Swiecicka I."/>
            <person name="Hansen B.M."/>
            <person name="Andrup L."/>
            <person name="Walker B."/>
            <person name="Young S.K."/>
            <person name="Zeng Q."/>
            <person name="Gargeya S."/>
            <person name="Fitzgerald M."/>
            <person name="Haas B."/>
            <person name="Abouelleil A."/>
            <person name="Alvarado L."/>
            <person name="Arachchi H.M."/>
            <person name="Berlin A.M."/>
            <person name="Chapman S.B."/>
            <person name="Dewar J."/>
            <person name="Goldberg J."/>
            <person name="Griggs A."/>
            <person name="Gujja S."/>
            <person name="Hansen M."/>
            <person name="Howarth C."/>
            <person name="Imamovic A."/>
            <person name="Larimer J."/>
            <person name="McCowan C."/>
            <person name="Murphy C."/>
            <person name="Neiman D."/>
            <person name="Pearson M."/>
            <person name="Priest M."/>
            <person name="Roberts A."/>
            <person name="Saif S."/>
            <person name="Shea T."/>
            <person name="Sisk P."/>
            <person name="Sykes S."/>
            <person name="Wortman J."/>
            <person name="Nusbaum C."/>
            <person name="Birren B."/>
        </authorList>
    </citation>
    <scope>NUCLEOTIDE SEQUENCE [LARGE SCALE GENOMIC DNA]</scope>
    <source>
        <strain evidence="9 10">VD196</strain>
    </source>
</reference>
<dbReference type="InterPro" id="IPR004026">
    <property type="entry name" value="Ada_DNA_repair_Zn-bd"/>
</dbReference>
<dbReference type="InterPro" id="IPR023170">
    <property type="entry name" value="HhH_base_excis_C"/>
</dbReference>
<dbReference type="GO" id="GO:0008534">
    <property type="term" value="F:oxidized purine nucleobase lesion DNA N-glycosylase activity"/>
    <property type="evidence" value="ECO:0007669"/>
    <property type="project" value="InterPro"/>
</dbReference>
<dbReference type="InterPro" id="IPR037046">
    <property type="entry name" value="AlkA_N_sf"/>
</dbReference>
<dbReference type="SUPFAM" id="SSF48150">
    <property type="entry name" value="DNA-glycosylase"/>
    <property type="match status" value="1"/>
</dbReference>
<feature type="domain" description="HhH-GPD" evidence="8">
    <location>
        <begin position="203"/>
        <end position="368"/>
    </location>
</feature>
<evidence type="ECO:0000259" key="8">
    <source>
        <dbReference type="SMART" id="SM00478"/>
    </source>
</evidence>
<dbReference type="InterPro" id="IPR011257">
    <property type="entry name" value="DNA_glycosylase"/>
</dbReference>
<keyword evidence="4" id="KW-0227">DNA damage</keyword>
<dbReference type="Proteomes" id="UP000014023">
    <property type="component" value="Unassembled WGS sequence"/>
</dbReference>
<dbReference type="InterPro" id="IPR035451">
    <property type="entry name" value="Ada-like_dom_sf"/>
</dbReference>
<dbReference type="GO" id="GO:0006307">
    <property type="term" value="P:DNA alkylation repair"/>
    <property type="evidence" value="ECO:0007669"/>
    <property type="project" value="TreeGrafter"/>
</dbReference>
<keyword evidence="5" id="KW-0378">Hydrolase</keyword>
<keyword evidence="6" id="KW-0010">Activator</keyword>
<dbReference type="GO" id="GO:0006355">
    <property type="term" value="P:regulation of DNA-templated transcription"/>
    <property type="evidence" value="ECO:0007669"/>
    <property type="project" value="InterPro"/>
</dbReference>
<dbReference type="CDD" id="cd00056">
    <property type="entry name" value="ENDO3c"/>
    <property type="match status" value="1"/>
</dbReference>
<evidence type="ECO:0000256" key="7">
    <source>
        <dbReference type="ARBA" id="ARBA00023204"/>
    </source>
</evidence>
<dbReference type="GO" id="GO:0006289">
    <property type="term" value="P:nucleotide-excision repair"/>
    <property type="evidence" value="ECO:0007669"/>
    <property type="project" value="InterPro"/>
</dbReference>
<dbReference type="EMBL" id="AHFL01000034">
    <property type="protein sequence ID" value="EOO63924.1"/>
    <property type="molecule type" value="Genomic_DNA"/>
</dbReference>
<sequence length="368" mass="43310">MKKYINNTEWDAPYFIGDITSKIYCFPWCENVQKEQNITVFKSRKEVMHSGYLPCKNCCSILPHGSWQDFEQEIKLFVPKEFAFKENLQYLQRSPNECMYDIKDDKIYRILSIEQEKPLIEISADEEDNLVIRFINNTVIQPKWIRATVASFVREWFDLDTNLSPFYVLAEKDKLLNTPIKEHYGLRNMGIPDLFEALCWGILGQQITLTYAYTLKRRLVENFGEHVEWNGNKYLIFPLPQKIAKLTVEDLLPLKMTIKKCEYLIGVAQLMVDGKLTKQSLLHTNDHKKAEKLLVRIRGIGPWTANYVLMRCLRFPTAFPIDDVGLHNVIKLLTGSETKPTKKEIKEYATTWTNWESYATFYLWRTLY</sequence>
<accession>A0A9W5V6U8</accession>
<dbReference type="Gene3D" id="1.10.1670.10">
    <property type="entry name" value="Helix-hairpin-Helix base-excision DNA repair enzymes (C-terminal)"/>
    <property type="match status" value="1"/>
</dbReference>
<comment type="caution">
    <text evidence="9">The sequence shown here is derived from an EMBL/GenBank/DDBJ whole genome shotgun (WGS) entry which is preliminary data.</text>
</comment>
<evidence type="ECO:0000256" key="3">
    <source>
        <dbReference type="ARBA" id="ARBA00012000"/>
    </source>
</evidence>
<dbReference type="InterPro" id="IPR051912">
    <property type="entry name" value="Alkylbase_DNA_Glycosylase/TA"/>
</dbReference>